<dbReference type="InterPro" id="IPR008271">
    <property type="entry name" value="Ser/Thr_kinase_AS"/>
</dbReference>
<dbReference type="PROSITE" id="PS50011">
    <property type="entry name" value="PROTEIN_KINASE_DOM"/>
    <property type="match status" value="1"/>
</dbReference>
<sequence>MSIDLYQMVYCELKERLIKKENYLSDHQKVLLERPNSLEASQLVEFCLLPDPDIQRYAMGLMLFHLSNAPVLNLEEALFYHDIMVKFIGELPEYKASIIAKYNSYLLNIIANSNTGEFLMKCTKKITELENLQCNVEVPKTFLKSKFTSFAFSQANKIQSDFSSEDIKSTAIAIQSGQKSGIDLEIVGNIIFSIGCDHVQKKYDINRYNQPNKKSGVCKDIDDPEYQKALKENDISIDVEEVKDLFGDLKRIPYKGFNNHEFLETLENIIQTEIPEKTDLKINLPPPVEIIPLETQTKPKVKKILPEETLKVSDFNKVNVIWKARPSYSRANEQFKIQVVIGELPNKELVAKKTYSLYDNYNIENVENEIKILTILSNRAASENSFLKFYGAERESVNETETNVTLYMEAHSSSLIDKITEYKKKGEMISKEITESIFAKLVLAFAEMQSIGIYHRDIKPHNILVTNDWNVKIIDFSVSDKLKHDDCYTTMTGVSLIQGTHGYMAPEVEEHYTKQEKSGFFRPGRADVFSLGLTIFQMISLKDTHALNFKCPEQYDRIKSLIKNLNAEEWVKILLTEMLNPDYHQRISFKKCLSKFPNSEDAAYKTIRN</sequence>
<organism evidence="2 3">
    <name type="scientific">Stentor coeruleus</name>
    <dbReference type="NCBI Taxonomy" id="5963"/>
    <lineage>
        <taxon>Eukaryota</taxon>
        <taxon>Sar</taxon>
        <taxon>Alveolata</taxon>
        <taxon>Ciliophora</taxon>
        <taxon>Postciliodesmatophora</taxon>
        <taxon>Heterotrichea</taxon>
        <taxon>Heterotrichida</taxon>
        <taxon>Stentoridae</taxon>
        <taxon>Stentor</taxon>
    </lineage>
</organism>
<feature type="domain" description="Protein kinase" evidence="1">
    <location>
        <begin position="304"/>
        <end position="607"/>
    </location>
</feature>
<evidence type="ECO:0000313" key="3">
    <source>
        <dbReference type="Proteomes" id="UP000187209"/>
    </source>
</evidence>
<dbReference type="GO" id="GO:0044773">
    <property type="term" value="P:mitotic DNA damage checkpoint signaling"/>
    <property type="evidence" value="ECO:0007669"/>
    <property type="project" value="TreeGrafter"/>
</dbReference>
<dbReference type="CDD" id="cd00180">
    <property type="entry name" value="PKc"/>
    <property type="match status" value="1"/>
</dbReference>
<dbReference type="InterPro" id="IPR011009">
    <property type="entry name" value="Kinase-like_dom_sf"/>
</dbReference>
<dbReference type="PROSITE" id="PS00108">
    <property type="entry name" value="PROTEIN_KINASE_ST"/>
    <property type="match status" value="1"/>
</dbReference>
<name>A0A1R2CQX8_9CILI</name>
<evidence type="ECO:0000259" key="1">
    <source>
        <dbReference type="PROSITE" id="PS50011"/>
    </source>
</evidence>
<dbReference type="GO" id="GO:0004674">
    <property type="term" value="F:protein serine/threonine kinase activity"/>
    <property type="evidence" value="ECO:0007669"/>
    <property type="project" value="TreeGrafter"/>
</dbReference>
<dbReference type="Gene3D" id="1.10.510.10">
    <property type="entry name" value="Transferase(Phosphotransferase) domain 1"/>
    <property type="match status" value="1"/>
</dbReference>
<reference evidence="2 3" key="1">
    <citation type="submission" date="2016-11" db="EMBL/GenBank/DDBJ databases">
        <title>The macronuclear genome of Stentor coeruleus: a giant cell with tiny introns.</title>
        <authorList>
            <person name="Slabodnick M."/>
            <person name="Ruby J.G."/>
            <person name="Reiff S.B."/>
            <person name="Swart E.C."/>
            <person name="Gosai S."/>
            <person name="Prabakaran S."/>
            <person name="Witkowska E."/>
            <person name="Larue G.E."/>
            <person name="Fisher S."/>
            <person name="Freeman R.M."/>
            <person name="Gunawardena J."/>
            <person name="Chu W."/>
            <person name="Stover N.A."/>
            <person name="Gregory B.D."/>
            <person name="Nowacki M."/>
            <person name="Derisi J."/>
            <person name="Roy S.W."/>
            <person name="Marshall W.F."/>
            <person name="Sood P."/>
        </authorList>
    </citation>
    <scope>NUCLEOTIDE SEQUENCE [LARGE SCALE GENOMIC DNA]</scope>
    <source>
        <strain evidence="2">WM001</strain>
    </source>
</reference>
<keyword evidence="3" id="KW-1185">Reference proteome</keyword>
<dbReference type="EMBL" id="MPUH01000082">
    <property type="protein sequence ID" value="OMJ91401.1"/>
    <property type="molecule type" value="Genomic_DNA"/>
</dbReference>
<dbReference type="OrthoDB" id="296674at2759"/>
<dbReference type="GO" id="GO:0005524">
    <property type="term" value="F:ATP binding"/>
    <property type="evidence" value="ECO:0007669"/>
    <property type="project" value="InterPro"/>
</dbReference>
<dbReference type="InterPro" id="IPR000719">
    <property type="entry name" value="Prot_kinase_dom"/>
</dbReference>
<dbReference type="GO" id="GO:0005634">
    <property type="term" value="C:nucleus"/>
    <property type="evidence" value="ECO:0007669"/>
    <property type="project" value="TreeGrafter"/>
</dbReference>
<accession>A0A1R2CQX8</accession>
<dbReference type="Pfam" id="PF00069">
    <property type="entry name" value="Pkinase"/>
    <property type="match status" value="1"/>
</dbReference>
<gene>
    <name evidence="2" type="ORF">SteCoe_6086</name>
</gene>
<dbReference type="Proteomes" id="UP000187209">
    <property type="component" value="Unassembled WGS sequence"/>
</dbReference>
<protein>
    <recommendedName>
        <fullName evidence="1">Protein kinase domain-containing protein</fullName>
    </recommendedName>
</protein>
<evidence type="ECO:0000313" key="2">
    <source>
        <dbReference type="EMBL" id="OMJ91401.1"/>
    </source>
</evidence>
<dbReference type="PANTHER" id="PTHR44167:SF24">
    <property type="entry name" value="SERINE_THREONINE-PROTEIN KINASE CHK2"/>
    <property type="match status" value="1"/>
</dbReference>
<dbReference type="SMART" id="SM00220">
    <property type="entry name" value="S_TKc"/>
    <property type="match status" value="1"/>
</dbReference>
<comment type="caution">
    <text evidence="2">The sequence shown here is derived from an EMBL/GenBank/DDBJ whole genome shotgun (WGS) entry which is preliminary data.</text>
</comment>
<proteinExistence type="predicted"/>
<dbReference type="SUPFAM" id="SSF56112">
    <property type="entry name" value="Protein kinase-like (PK-like)"/>
    <property type="match status" value="1"/>
</dbReference>
<dbReference type="PANTHER" id="PTHR44167">
    <property type="entry name" value="OVARIAN-SPECIFIC SERINE/THREONINE-PROTEIN KINASE LOK-RELATED"/>
    <property type="match status" value="1"/>
</dbReference>
<dbReference type="AlphaFoldDB" id="A0A1R2CQX8"/>